<dbReference type="Proteomes" id="UP000195128">
    <property type="component" value="Unassembled WGS sequence"/>
</dbReference>
<dbReference type="EMBL" id="MTSA01000027">
    <property type="protein sequence ID" value="OUM04826.1"/>
    <property type="molecule type" value="Genomic_DNA"/>
</dbReference>
<gene>
    <name evidence="2" type="ORF">BW686_24405</name>
</gene>
<feature type="chain" id="PRO_5012444767" evidence="1">
    <location>
        <begin position="26"/>
        <end position="259"/>
    </location>
</feature>
<proteinExistence type="predicted"/>
<reference evidence="2 3" key="1">
    <citation type="submission" date="2017-01" db="EMBL/GenBank/DDBJ databases">
        <authorList>
            <person name="Mah S.A."/>
            <person name="Swanson W.J."/>
            <person name="Moy G.W."/>
            <person name="Vacquier V.D."/>
        </authorList>
    </citation>
    <scope>NUCLEOTIDE SEQUENCE [LARGE SCALE GENOMIC DNA]</scope>
    <source>
        <strain evidence="2">PDD-32b-74</strain>
    </source>
</reference>
<evidence type="ECO:0000313" key="2">
    <source>
        <dbReference type="EMBL" id="OUM04826.1"/>
    </source>
</evidence>
<keyword evidence="1" id="KW-0732">Signal</keyword>
<dbReference type="OrthoDB" id="6995725at2"/>
<sequence length="259" mass="28621">MPLAPSAKCILLALVTSAVSPVGVAKPYTESDKHDAYSPYSLYIAHCKATQEAVDFLEAKKDPPEPRQVINSLNITYYSLSADNYTPAEMGVSAEELARCNATFAKADAWRKQANATLAAAEAIENKKQEKADLITHQNSPEYKQARSMGFKDVGNITFVKMYDDMLGDAKVKSMLINVDQQCGKYLRATQYVEPYVIYTTAARFNGPCGSVKKFAIKGTHGVNSGDWINPDAQFKYIGWQKILAPNGFQVRMQALEQL</sequence>
<feature type="signal peptide" evidence="1">
    <location>
        <begin position="1"/>
        <end position="25"/>
    </location>
</feature>
<dbReference type="AlphaFoldDB" id="A0A244EK48"/>
<comment type="caution">
    <text evidence="2">The sequence shown here is derived from an EMBL/GenBank/DDBJ whole genome shotgun (WGS) entry which is preliminary data.</text>
</comment>
<evidence type="ECO:0000256" key="1">
    <source>
        <dbReference type="SAM" id="SignalP"/>
    </source>
</evidence>
<name>A0A244EK48_PSESX</name>
<protein>
    <submittedName>
        <fullName evidence="2">Uncharacterized protein</fullName>
    </submittedName>
</protein>
<dbReference type="RefSeq" id="WP_084920341.1">
    <property type="nucleotide sequence ID" value="NZ_MTSA01000027.1"/>
</dbReference>
<accession>A0A244EK48</accession>
<evidence type="ECO:0000313" key="3">
    <source>
        <dbReference type="Proteomes" id="UP000195128"/>
    </source>
</evidence>
<organism evidence="2 3">
    <name type="scientific">Pseudomonas syringae</name>
    <dbReference type="NCBI Taxonomy" id="317"/>
    <lineage>
        <taxon>Bacteria</taxon>
        <taxon>Pseudomonadati</taxon>
        <taxon>Pseudomonadota</taxon>
        <taxon>Gammaproteobacteria</taxon>
        <taxon>Pseudomonadales</taxon>
        <taxon>Pseudomonadaceae</taxon>
        <taxon>Pseudomonas</taxon>
    </lineage>
</organism>